<reference evidence="2" key="1">
    <citation type="submission" date="2020-02" db="EMBL/GenBank/DDBJ databases">
        <authorList>
            <person name="Palmer J.M."/>
        </authorList>
    </citation>
    <scope>NUCLEOTIDE SEQUENCE</scope>
    <source>
        <strain evidence="2">EPUS1.4</strain>
        <tissue evidence="2">Thallus</tissue>
    </source>
</reference>
<feature type="region of interest" description="Disordered" evidence="1">
    <location>
        <begin position="133"/>
        <end position="153"/>
    </location>
</feature>
<proteinExistence type="predicted"/>
<gene>
    <name evidence="2" type="ORF">GJ744_012168</name>
</gene>
<evidence type="ECO:0000313" key="3">
    <source>
        <dbReference type="Proteomes" id="UP000606974"/>
    </source>
</evidence>
<dbReference type="EMBL" id="JAACFV010000092">
    <property type="protein sequence ID" value="KAF7506188.1"/>
    <property type="molecule type" value="Genomic_DNA"/>
</dbReference>
<keyword evidence="3" id="KW-1185">Reference proteome</keyword>
<sequence>MPVYQIDLGSVSLSQLSTGMQLVSNISVELSTDVACPIGPELPYSPFLDSDYWVIAKPCFTISFFVSSQERSSFRFDSQAIFLKQLGRILSKAELWSQLQLRADVHRPHNELLRDDKGFTALKLEVRQQIAGGNHQPGHASQHSYEVSNGENSKPPTGIPTFVLRAVNISFTFSCLRTTTIVPQKRSSCEENIPPDHTDQPRVLGDGVLHPAGLDEQSIEPDETQPAASRKFGNAPLLDDFDANNLMIPFAPNQVNSDTSADLFSSAFGDDSDETQSIVFSGQGSASVQSQDESCEVGLGESSSSCFLSMNALIDAAFRSIICPKPIRTAPGIKMERSNLERGLADIAPSTFSPGYRKAVAARGPLVPTIARFLTSFLQKAKYFRVITKKEELIQQFPKVRSTENLQTDQTGDEGAKLKEVVKMHLWMTMTNALRDPQPARRLKPLQHVRKSVVGDSNESLDIEQAELECSGFDGESDHQMLEEDYNALSEPINHDATYGYDMLENLDEEDEAADNSEEYEPDLFEEYEEWLRSACEHENAGSTGLLFDNNSCYSESEFISQEPSTGLLSPMLPSQEKFLEQGPAELASDTAPPTHPRIFPVLSLGDLDATSDDGGGGDWTDLLAEADPGESGDVAAARSLARPTASLHDEYEPSFEQWEFDREQGYDGMLFD</sequence>
<accession>A0A8H7E2Y1</accession>
<feature type="compositionally biased region" description="Polar residues" evidence="1">
    <location>
        <begin position="139"/>
        <end position="153"/>
    </location>
</feature>
<dbReference type="Proteomes" id="UP000606974">
    <property type="component" value="Unassembled WGS sequence"/>
</dbReference>
<evidence type="ECO:0000313" key="2">
    <source>
        <dbReference type="EMBL" id="KAF7506188.1"/>
    </source>
</evidence>
<comment type="caution">
    <text evidence="2">The sequence shown here is derived from an EMBL/GenBank/DDBJ whole genome shotgun (WGS) entry which is preliminary data.</text>
</comment>
<name>A0A8H7E2Y1_9EURO</name>
<dbReference type="OrthoDB" id="4187154at2759"/>
<dbReference type="AlphaFoldDB" id="A0A8H7E2Y1"/>
<evidence type="ECO:0000256" key="1">
    <source>
        <dbReference type="SAM" id="MobiDB-lite"/>
    </source>
</evidence>
<protein>
    <submittedName>
        <fullName evidence="2">Uncharacterized protein</fullName>
    </submittedName>
</protein>
<organism evidence="2 3">
    <name type="scientific">Endocarpon pusillum</name>
    <dbReference type="NCBI Taxonomy" id="364733"/>
    <lineage>
        <taxon>Eukaryota</taxon>
        <taxon>Fungi</taxon>
        <taxon>Dikarya</taxon>
        <taxon>Ascomycota</taxon>
        <taxon>Pezizomycotina</taxon>
        <taxon>Eurotiomycetes</taxon>
        <taxon>Chaetothyriomycetidae</taxon>
        <taxon>Verrucariales</taxon>
        <taxon>Verrucariaceae</taxon>
        <taxon>Endocarpon</taxon>
    </lineage>
</organism>
<feature type="region of interest" description="Disordered" evidence="1">
    <location>
        <begin position="187"/>
        <end position="234"/>
    </location>
</feature>